<comment type="caution">
    <text evidence="7">The sequence shown here is derived from an EMBL/GenBank/DDBJ whole genome shotgun (WGS) entry which is preliminary data.</text>
</comment>
<dbReference type="InterPro" id="IPR042216">
    <property type="entry name" value="MitoNEET_CISD"/>
</dbReference>
<gene>
    <name evidence="7" type="ORF">EV188_105253</name>
</gene>
<dbReference type="RefSeq" id="WP_133828004.1">
    <property type="nucleotide sequence ID" value="NZ_BAABHR010000037.1"/>
</dbReference>
<feature type="region of interest" description="Disordered" evidence="5">
    <location>
        <begin position="56"/>
        <end position="90"/>
    </location>
</feature>
<reference evidence="7 8" key="1">
    <citation type="submission" date="2019-03" db="EMBL/GenBank/DDBJ databases">
        <title>Genomic Encyclopedia of Type Strains, Phase IV (KMG-IV): sequencing the most valuable type-strain genomes for metagenomic binning, comparative biology and taxonomic classification.</title>
        <authorList>
            <person name="Goeker M."/>
        </authorList>
    </citation>
    <scope>NUCLEOTIDE SEQUENCE [LARGE SCALE GENOMIC DNA]</scope>
    <source>
        <strain evidence="7 8">DSM 45775</strain>
    </source>
</reference>
<evidence type="ECO:0000256" key="4">
    <source>
        <dbReference type="ARBA" id="ARBA00023014"/>
    </source>
</evidence>
<dbReference type="GO" id="GO:0051537">
    <property type="term" value="F:2 iron, 2 sulfur cluster binding"/>
    <property type="evidence" value="ECO:0007669"/>
    <property type="project" value="UniProtKB-KW"/>
</dbReference>
<evidence type="ECO:0000256" key="2">
    <source>
        <dbReference type="ARBA" id="ARBA00022723"/>
    </source>
</evidence>
<proteinExistence type="predicted"/>
<keyword evidence="8" id="KW-1185">Reference proteome</keyword>
<dbReference type="SMART" id="SM00704">
    <property type="entry name" value="ZnF_CDGSH"/>
    <property type="match status" value="1"/>
</dbReference>
<dbReference type="GO" id="GO:0005737">
    <property type="term" value="C:cytoplasm"/>
    <property type="evidence" value="ECO:0007669"/>
    <property type="project" value="UniProtKB-ARBA"/>
</dbReference>
<dbReference type="EMBL" id="SNYO01000005">
    <property type="protein sequence ID" value="TDQ55855.1"/>
    <property type="molecule type" value="Genomic_DNA"/>
</dbReference>
<dbReference type="OrthoDB" id="3855487at2"/>
<dbReference type="GO" id="GO:0046872">
    <property type="term" value="F:metal ion binding"/>
    <property type="evidence" value="ECO:0007669"/>
    <property type="project" value="UniProtKB-KW"/>
</dbReference>
<evidence type="ECO:0000259" key="6">
    <source>
        <dbReference type="SMART" id="SM00704"/>
    </source>
</evidence>
<evidence type="ECO:0000313" key="8">
    <source>
        <dbReference type="Proteomes" id="UP000295705"/>
    </source>
</evidence>
<protein>
    <submittedName>
        <fullName evidence="7">Iron-binding CDGSH zinc finger protein</fullName>
    </submittedName>
</protein>
<evidence type="ECO:0000256" key="3">
    <source>
        <dbReference type="ARBA" id="ARBA00023004"/>
    </source>
</evidence>
<evidence type="ECO:0000256" key="1">
    <source>
        <dbReference type="ARBA" id="ARBA00022714"/>
    </source>
</evidence>
<keyword evidence="2" id="KW-0479">Metal-binding</keyword>
<organism evidence="7 8">
    <name type="scientific">Actinomycetospora succinea</name>
    <dbReference type="NCBI Taxonomy" id="663603"/>
    <lineage>
        <taxon>Bacteria</taxon>
        <taxon>Bacillati</taxon>
        <taxon>Actinomycetota</taxon>
        <taxon>Actinomycetes</taxon>
        <taxon>Pseudonocardiales</taxon>
        <taxon>Pseudonocardiaceae</taxon>
        <taxon>Actinomycetospora</taxon>
    </lineage>
</organism>
<dbReference type="Gene3D" id="3.40.5.90">
    <property type="entry name" value="CDGSH iron-sulfur domain, mitoNEET-type"/>
    <property type="match status" value="1"/>
</dbReference>
<sequence length="90" mass="9688">MAEPARPTRVTMTEGGPFLVEGPVELELPDGTTVTSERPVVALCACRRTKRYPFCDTSHRRKERPARSQAAGDRAAVSSDDSPADQAATS</sequence>
<dbReference type="Proteomes" id="UP000295705">
    <property type="component" value="Unassembled WGS sequence"/>
</dbReference>
<keyword evidence="3" id="KW-0408">Iron</keyword>
<feature type="domain" description="Iron-binding zinc finger CDGSH type" evidence="6">
    <location>
        <begin position="21"/>
        <end position="65"/>
    </location>
</feature>
<dbReference type="AlphaFoldDB" id="A0A4R6V5T3"/>
<accession>A0A4R6V5T3</accession>
<dbReference type="InterPro" id="IPR018967">
    <property type="entry name" value="FeS-contain_CDGSH-typ"/>
</dbReference>
<name>A0A4R6V5T3_9PSEU</name>
<evidence type="ECO:0000256" key="5">
    <source>
        <dbReference type="SAM" id="MobiDB-lite"/>
    </source>
</evidence>
<dbReference type="Pfam" id="PF09360">
    <property type="entry name" value="zf-CDGSH"/>
    <property type="match status" value="1"/>
</dbReference>
<feature type="region of interest" description="Disordered" evidence="5">
    <location>
        <begin position="1"/>
        <end position="23"/>
    </location>
</feature>
<keyword evidence="1" id="KW-0001">2Fe-2S</keyword>
<evidence type="ECO:0000313" key="7">
    <source>
        <dbReference type="EMBL" id="TDQ55855.1"/>
    </source>
</evidence>
<keyword evidence="4" id="KW-0411">Iron-sulfur</keyword>